<evidence type="ECO:0000256" key="3">
    <source>
        <dbReference type="ARBA" id="ARBA00022840"/>
    </source>
</evidence>
<name>F0S231_DESTD</name>
<evidence type="ECO:0000313" key="6">
    <source>
        <dbReference type="Proteomes" id="UP000007102"/>
    </source>
</evidence>
<reference evidence="5 6" key="1">
    <citation type="journal article" date="2011" name="Stand. Genomic Sci.">
        <title>Complete genome sequence of the thermophilic sulfur-reducer Desulfurobacterium thermolithotrophum type strain (BSA(T)) from a deep-sea hydrothermal vent.</title>
        <authorList>
            <person name="Goker M."/>
            <person name="Daligault H."/>
            <person name="Mwirichia R."/>
            <person name="Lapidus A."/>
            <person name="Lucas S."/>
            <person name="Deshpande S."/>
            <person name="Pagani I."/>
            <person name="Tapia R."/>
            <person name="Cheng J.F."/>
            <person name="Goodwin L."/>
            <person name="Pitluck S."/>
            <person name="Liolios K."/>
            <person name="Ivanova N."/>
            <person name="Mavromatis K."/>
            <person name="Mikhailova N."/>
            <person name="Pati A."/>
            <person name="Chen A."/>
            <person name="Palaniappan K."/>
            <person name="Han C."/>
            <person name="Land M."/>
            <person name="Hauser L."/>
            <person name="Pan C."/>
            <person name="Brambilla E.M."/>
            <person name="Rohde M."/>
            <person name="Spring S."/>
            <person name="Sikorski J."/>
            <person name="Wirth R."/>
            <person name="Detter J.C."/>
            <person name="Woyke T."/>
            <person name="Bristow J."/>
            <person name="Eisen J.A."/>
            <person name="Markowitz V."/>
            <person name="Hugenholtz P."/>
            <person name="Kyrpides N.C."/>
            <person name="Klenk H.P."/>
        </authorList>
    </citation>
    <scope>NUCLEOTIDE SEQUENCE [LARGE SCALE GENOMIC DNA]</scope>
    <source>
        <strain evidence="6">DSM 11699 / BSA</strain>
    </source>
</reference>
<keyword evidence="6" id="KW-1185">Reference proteome</keyword>
<dbReference type="InParanoid" id="F0S231"/>
<dbReference type="Gene3D" id="3.30.930.10">
    <property type="entry name" value="Bira Bifunctional Protein, Domain 2"/>
    <property type="match status" value="1"/>
</dbReference>
<feature type="domain" description="Aminoacyl-transfer RNA synthetases class-II family profile" evidence="4">
    <location>
        <begin position="1"/>
        <end position="300"/>
    </location>
</feature>
<dbReference type="InterPro" id="IPR018149">
    <property type="entry name" value="Lys-tRNA-synth_II_C"/>
</dbReference>
<dbReference type="STRING" id="868864.Dester_0318"/>
<organism evidence="5 6">
    <name type="scientific">Desulfurobacterium thermolithotrophum (strain DSM 11699 / BSA)</name>
    <dbReference type="NCBI Taxonomy" id="868864"/>
    <lineage>
        <taxon>Bacteria</taxon>
        <taxon>Pseudomonadati</taxon>
        <taxon>Aquificota</taxon>
        <taxon>Aquificia</taxon>
        <taxon>Desulfurobacteriales</taxon>
        <taxon>Desulfurobacteriaceae</taxon>
        <taxon>Desulfurobacterium</taxon>
    </lineage>
</organism>
<dbReference type="PANTHER" id="PTHR42918:SF6">
    <property type="entry name" value="ELONGATION FACTOR P--(R)-BETA-LYSINE LIGASE"/>
    <property type="match status" value="1"/>
</dbReference>
<dbReference type="PROSITE" id="PS50862">
    <property type="entry name" value="AA_TRNA_LIGASE_II"/>
    <property type="match status" value="1"/>
</dbReference>
<keyword evidence="2" id="KW-0547">Nucleotide-binding</keyword>
<evidence type="ECO:0000259" key="4">
    <source>
        <dbReference type="PROSITE" id="PS50862"/>
    </source>
</evidence>
<dbReference type="GO" id="GO:0000049">
    <property type="term" value="F:tRNA binding"/>
    <property type="evidence" value="ECO:0007669"/>
    <property type="project" value="TreeGrafter"/>
</dbReference>
<dbReference type="GO" id="GO:0004824">
    <property type="term" value="F:lysine-tRNA ligase activity"/>
    <property type="evidence" value="ECO:0007669"/>
    <property type="project" value="UniProtKB-EC"/>
</dbReference>
<dbReference type="SUPFAM" id="SSF55681">
    <property type="entry name" value="Class II aaRS and biotin synthetases"/>
    <property type="match status" value="1"/>
</dbReference>
<dbReference type="RefSeq" id="WP_013637933.1">
    <property type="nucleotide sequence ID" value="NC_015185.1"/>
</dbReference>
<evidence type="ECO:0000256" key="2">
    <source>
        <dbReference type="ARBA" id="ARBA00022741"/>
    </source>
</evidence>
<dbReference type="GO" id="GO:0005829">
    <property type="term" value="C:cytosol"/>
    <property type="evidence" value="ECO:0007669"/>
    <property type="project" value="TreeGrafter"/>
</dbReference>
<accession>F0S231</accession>
<dbReference type="OrthoDB" id="9802326at2"/>
<dbReference type="PRINTS" id="PR00982">
    <property type="entry name" value="TRNASYNTHLYS"/>
</dbReference>
<gene>
    <name evidence="5" type="ordered locus">Dester_0318</name>
</gene>
<dbReference type="Proteomes" id="UP000007102">
    <property type="component" value="Chromosome"/>
</dbReference>
<proteinExistence type="predicted"/>
<keyword evidence="3" id="KW-0067">ATP-binding</keyword>
<dbReference type="InterPro" id="IPR004364">
    <property type="entry name" value="Aa-tRNA-synt_II"/>
</dbReference>
<dbReference type="eggNOG" id="COG2269">
    <property type="taxonomic scope" value="Bacteria"/>
</dbReference>
<dbReference type="InterPro" id="IPR006195">
    <property type="entry name" value="aa-tRNA-synth_II"/>
</dbReference>
<dbReference type="GO" id="GO:0006430">
    <property type="term" value="P:lysyl-tRNA aminoacylation"/>
    <property type="evidence" value="ECO:0007669"/>
    <property type="project" value="InterPro"/>
</dbReference>
<protein>
    <submittedName>
        <fullName evidence="5">Lysine--tRNA ligase</fullName>
        <ecNumber evidence="5">6.1.1.6</ecNumber>
    </submittedName>
</protein>
<dbReference type="EMBL" id="CP002543">
    <property type="protein sequence ID" value="ADY72974.1"/>
    <property type="molecule type" value="Genomic_DNA"/>
</dbReference>
<dbReference type="AlphaFoldDB" id="F0S231"/>
<evidence type="ECO:0000313" key="5">
    <source>
        <dbReference type="EMBL" id="ADY72974.1"/>
    </source>
</evidence>
<dbReference type="GO" id="GO:0005524">
    <property type="term" value="F:ATP binding"/>
    <property type="evidence" value="ECO:0007669"/>
    <property type="project" value="UniProtKB-KW"/>
</dbReference>
<dbReference type="Pfam" id="PF00152">
    <property type="entry name" value="tRNA-synt_2"/>
    <property type="match status" value="1"/>
</dbReference>
<dbReference type="InterPro" id="IPR045864">
    <property type="entry name" value="aa-tRNA-synth_II/BPL/LPL"/>
</dbReference>
<dbReference type="EC" id="6.1.1.6" evidence="5"/>
<keyword evidence="1 5" id="KW-0436">Ligase</keyword>
<sequence length="315" mass="36673">MEEILKLRSKLLKVVRGFFELQGFIEVETPLMVPYENPDSNVVNVKVSFSNFSGKKFNWFLHTSPEFFMKRIIWHGIPRIYQISKVFRNGEITESHNVEFTMVEWYRTGADYKKGMEETLELLKECVKAAKKEELSYRGKRSHLHGYISFTVEEAFREFAGVKDIFDEEEVLKVSKEKEYESAFFKLLVDKVEPALAEFQVPVFLYNYPAKFSAMAKVKGNYAERFELYVCGLELANGYTELTDFESYKKKFFEKGKQAVDKGFLKLLKEKPLPSCEGVALGFDRVLMLITGKKIHEVIPFSTKKLINELILPNF</sequence>
<evidence type="ECO:0000256" key="1">
    <source>
        <dbReference type="ARBA" id="ARBA00022598"/>
    </source>
</evidence>
<dbReference type="KEGG" id="dte:Dester_0318"/>
<dbReference type="HOGENOM" id="CLU_008255_1_0_0"/>
<reference evidence="6" key="2">
    <citation type="submission" date="2011-02" db="EMBL/GenBank/DDBJ databases">
        <title>The complete genome of Desulfurobacterium thermolithotrophum DSM 11699.</title>
        <authorList>
            <consortium name="US DOE Joint Genome Institute (JGI-PGF)"/>
            <person name="Lucas S."/>
            <person name="Copeland A."/>
            <person name="Lapidus A."/>
            <person name="Bruce D."/>
            <person name="Goodwin L."/>
            <person name="Pitluck S."/>
            <person name="Kyrpides N."/>
            <person name="Mavromatis K."/>
            <person name="Pagani I."/>
            <person name="Ivanova N."/>
            <person name="Mikhailova N."/>
            <person name="Daligault H."/>
            <person name="Detter J.C."/>
            <person name="Tapia R."/>
            <person name="Han C."/>
            <person name="Land M."/>
            <person name="Hauser L."/>
            <person name="Markowitz V."/>
            <person name="Cheng J.-F."/>
            <person name="Hugenholtz P."/>
            <person name="Woyke T."/>
            <person name="Wu D."/>
            <person name="Spring S."/>
            <person name="Brambilla E."/>
            <person name="Klenk H.-P."/>
            <person name="Eisen J.A."/>
        </authorList>
    </citation>
    <scope>NUCLEOTIDE SEQUENCE [LARGE SCALE GENOMIC DNA]</scope>
    <source>
        <strain evidence="6">DSM 11699 / BSA</strain>
    </source>
</reference>
<dbReference type="PANTHER" id="PTHR42918">
    <property type="entry name" value="LYSYL-TRNA SYNTHETASE"/>
    <property type="match status" value="1"/>
</dbReference>